<dbReference type="InterPro" id="IPR050312">
    <property type="entry name" value="IolE/XylAMocC-like"/>
</dbReference>
<dbReference type="Gene3D" id="3.20.20.150">
    <property type="entry name" value="Divalent-metal-dependent TIM barrel enzymes"/>
    <property type="match status" value="1"/>
</dbReference>
<evidence type="ECO:0000313" key="3">
    <source>
        <dbReference type="Proteomes" id="UP000460221"/>
    </source>
</evidence>
<evidence type="ECO:0000313" key="2">
    <source>
        <dbReference type="EMBL" id="MTD13436.1"/>
    </source>
</evidence>
<dbReference type="SUPFAM" id="SSF51658">
    <property type="entry name" value="Xylose isomerase-like"/>
    <property type="match status" value="1"/>
</dbReference>
<dbReference type="RefSeq" id="WP_154767297.1">
    <property type="nucleotide sequence ID" value="NZ_WLYK01000001.1"/>
</dbReference>
<keyword evidence="3" id="KW-1185">Reference proteome</keyword>
<dbReference type="EMBL" id="WLYK01000001">
    <property type="protein sequence ID" value="MTD13436.1"/>
    <property type="molecule type" value="Genomic_DNA"/>
</dbReference>
<dbReference type="AlphaFoldDB" id="A0A7K1FH94"/>
<dbReference type="PANTHER" id="PTHR12110">
    <property type="entry name" value="HYDROXYPYRUVATE ISOMERASE"/>
    <property type="match status" value="1"/>
</dbReference>
<feature type="domain" description="Xylose isomerase-like TIM barrel" evidence="1">
    <location>
        <begin position="72"/>
        <end position="261"/>
    </location>
</feature>
<accession>A0A7K1FH94</accession>
<dbReference type="Pfam" id="PF01261">
    <property type="entry name" value="AP_endonuc_2"/>
    <property type="match status" value="1"/>
</dbReference>
<dbReference type="PANTHER" id="PTHR12110:SF52">
    <property type="entry name" value="XYLOSE ISOMERASE"/>
    <property type="match status" value="1"/>
</dbReference>
<dbReference type="InterPro" id="IPR013022">
    <property type="entry name" value="Xyl_isomerase-like_TIM-brl"/>
</dbReference>
<name>A0A7K1FH94_9ACTN</name>
<dbReference type="Proteomes" id="UP000460221">
    <property type="component" value="Unassembled WGS sequence"/>
</dbReference>
<reference evidence="2 3" key="1">
    <citation type="submission" date="2019-11" db="EMBL/GenBank/DDBJ databases">
        <authorList>
            <person name="Jiang L.-Q."/>
        </authorList>
    </citation>
    <scope>NUCLEOTIDE SEQUENCE [LARGE SCALE GENOMIC DNA]</scope>
    <source>
        <strain evidence="2 3">YIM 132087</strain>
    </source>
</reference>
<dbReference type="InterPro" id="IPR036237">
    <property type="entry name" value="Xyl_isomerase-like_sf"/>
</dbReference>
<sequence length="267" mass="29141">MNWSERIVVNAISLSVDGSLESELATFADLGVRRIGLSRGKIHRAGGESAVTMIERSGLMVDYLLHRSLFDLRDPARWPDQVRMACHTVDLAVAMGVPQIYLTTGTAGDLDPDEAVDRLVGEIPPVVEHARAAGVQLLFETTNDHFGDIDILHTLRDTLAVARRCGIGVCVDLYGCWAEHGVRATLSEAAPLIGLVQVSDYVSGCRTMDRAVPGDGVIPIERLLRQVLAEGYAGQFDLELYGDQGMPDTEAIRLSMDRLTEMLERIG</sequence>
<evidence type="ECO:0000259" key="1">
    <source>
        <dbReference type="Pfam" id="PF01261"/>
    </source>
</evidence>
<comment type="caution">
    <text evidence="2">The sequence shown here is derived from an EMBL/GenBank/DDBJ whole genome shotgun (WGS) entry which is preliminary data.</text>
</comment>
<protein>
    <submittedName>
        <fullName evidence="2">TIM barrel protein</fullName>
    </submittedName>
</protein>
<proteinExistence type="predicted"/>
<gene>
    <name evidence="2" type="ORF">GIS00_05690</name>
</gene>
<organism evidence="2 3">
    <name type="scientific">Nakamurella alba</name>
    <dbReference type="NCBI Taxonomy" id="2665158"/>
    <lineage>
        <taxon>Bacteria</taxon>
        <taxon>Bacillati</taxon>
        <taxon>Actinomycetota</taxon>
        <taxon>Actinomycetes</taxon>
        <taxon>Nakamurellales</taxon>
        <taxon>Nakamurellaceae</taxon>
        <taxon>Nakamurella</taxon>
    </lineage>
</organism>